<dbReference type="NCBIfam" id="NF003592">
    <property type="entry name" value="PRK05254.1-5"/>
    <property type="match status" value="1"/>
</dbReference>
<reference evidence="13" key="2">
    <citation type="submission" date="2021-08" db="EMBL/GenBank/DDBJ databases">
        <authorList>
            <person name="Tani A."/>
            <person name="Ola A."/>
            <person name="Ogura Y."/>
            <person name="Katsura K."/>
            <person name="Hayashi T."/>
        </authorList>
    </citation>
    <scope>NUCLEOTIDE SEQUENCE</scope>
    <source>
        <strain evidence="13">DSM 19015</strain>
    </source>
</reference>
<keyword evidence="6 9" id="KW-0227">DNA damage</keyword>
<evidence type="ECO:0000256" key="7">
    <source>
        <dbReference type="ARBA" id="ARBA00022801"/>
    </source>
</evidence>
<evidence type="ECO:0000259" key="12">
    <source>
        <dbReference type="SMART" id="SM00986"/>
    </source>
</evidence>
<dbReference type="SMART" id="SM00986">
    <property type="entry name" value="UDG"/>
    <property type="match status" value="1"/>
</dbReference>
<keyword evidence="7 9" id="KW-0378">Hydrolase</keyword>
<dbReference type="NCBIfam" id="TIGR00628">
    <property type="entry name" value="ung"/>
    <property type="match status" value="1"/>
</dbReference>
<evidence type="ECO:0000256" key="4">
    <source>
        <dbReference type="ARBA" id="ARBA00012030"/>
    </source>
</evidence>
<dbReference type="PANTHER" id="PTHR11264">
    <property type="entry name" value="URACIL-DNA GLYCOSYLASE"/>
    <property type="match status" value="1"/>
</dbReference>
<sequence length="232" mass="24395">MAQDNGPDTAAGALAAFRASRSPWLALPFFETGAADAVAARVDARLASGATVLPAPRDIFNALTLTPLTQVKVVILGQDPYPTPGDAHGLAFSYVGPRRLPASLKVILAELDAPIRGGDLTPWARQGVLLLNSALTVEAGKAGAHLRYGWSALTDEAVAAISARPEPAVFLLWGAQARARAALIDAGRHAVIEAGHPSPLNRLRDFPGTKPFARANAWLADRGLAPIDWRLP</sequence>
<reference evidence="13" key="1">
    <citation type="journal article" date="2021" name="Front. Microbiol.">
        <title>Comprehensive Comparative Genomics and Phenotyping of Methylobacterium Species.</title>
        <authorList>
            <person name="Alessa O."/>
            <person name="Ogura Y."/>
            <person name="Fujitani Y."/>
            <person name="Takami H."/>
            <person name="Hayashi T."/>
            <person name="Sahin N."/>
            <person name="Tani A."/>
        </authorList>
    </citation>
    <scope>NUCLEOTIDE SEQUENCE</scope>
    <source>
        <strain evidence="13">DSM 19015</strain>
    </source>
</reference>
<feature type="active site" description="Proton acceptor" evidence="9 10">
    <location>
        <position position="79"/>
    </location>
</feature>
<dbReference type="Gene3D" id="3.40.470.10">
    <property type="entry name" value="Uracil-DNA glycosylase-like domain"/>
    <property type="match status" value="1"/>
</dbReference>
<comment type="function">
    <text evidence="2 9 11">Excises uracil residues from the DNA which can arise as a result of misincorporation of dUMP residues by DNA polymerase or due to deamination of cytosine.</text>
</comment>
<keyword evidence="9" id="KW-0963">Cytoplasm</keyword>
<comment type="catalytic activity">
    <reaction evidence="1 9 11">
        <text>Hydrolyzes single-stranded DNA or mismatched double-stranded DNA and polynucleotides, releasing free uracil.</text>
        <dbReference type="EC" id="3.2.2.27"/>
    </reaction>
</comment>
<keyword evidence="14" id="KW-1185">Reference proteome</keyword>
<gene>
    <name evidence="9 13" type="primary">ung</name>
    <name evidence="13" type="ORF">OCOJLMKI_1094</name>
</gene>
<dbReference type="NCBIfam" id="NF003588">
    <property type="entry name" value="PRK05254.1-1"/>
    <property type="match status" value="1"/>
</dbReference>
<dbReference type="SMART" id="SM00987">
    <property type="entry name" value="UreE_C"/>
    <property type="match status" value="1"/>
</dbReference>
<dbReference type="PANTHER" id="PTHR11264:SF0">
    <property type="entry name" value="URACIL-DNA GLYCOSYLASE"/>
    <property type="match status" value="1"/>
</dbReference>
<dbReference type="Pfam" id="PF03167">
    <property type="entry name" value="UDG"/>
    <property type="match status" value="1"/>
</dbReference>
<dbReference type="PROSITE" id="PS00130">
    <property type="entry name" value="U_DNA_GLYCOSYLASE"/>
    <property type="match status" value="1"/>
</dbReference>
<evidence type="ECO:0000256" key="11">
    <source>
        <dbReference type="RuleBase" id="RU003780"/>
    </source>
</evidence>
<dbReference type="SUPFAM" id="SSF52141">
    <property type="entry name" value="Uracil-DNA glycosylase-like"/>
    <property type="match status" value="1"/>
</dbReference>
<accession>A0ABQ4RSY5</accession>
<evidence type="ECO:0000256" key="8">
    <source>
        <dbReference type="ARBA" id="ARBA00023204"/>
    </source>
</evidence>
<evidence type="ECO:0000256" key="2">
    <source>
        <dbReference type="ARBA" id="ARBA00002631"/>
    </source>
</evidence>
<dbReference type="Proteomes" id="UP001055125">
    <property type="component" value="Unassembled WGS sequence"/>
</dbReference>
<dbReference type="InterPro" id="IPR005122">
    <property type="entry name" value="Uracil-DNA_glycosylase-like"/>
</dbReference>
<dbReference type="EMBL" id="BPQP01000016">
    <property type="protein sequence ID" value="GJD93896.1"/>
    <property type="molecule type" value="Genomic_DNA"/>
</dbReference>
<proteinExistence type="inferred from homology"/>
<comment type="similarity">
    <text evidence="3 9 11">Belongs to the uracil-DNA glycosylase (UDG) superfamily. UNG family.</text>
</comment>
<dbReference type="InterPro" id="IPR018085">
    <property type="entry name" value="Ura-DNA_Glyclase_AS"/>
</dbReference>
<evidence type="ECO:0000256" key="1">
    <source>
        <dbReference type="ARBA" id="ARBA00001400"/>
    </source>
</evidence>
<feature type="domain" description="Uracil-DNA glycosylase-like" evidence="12">
    <location>
        <begin position="64"/>
        <end position="219"/>
    </location>
</feature>
<organism evidence="13 14">
    <name type="scientific">Methylobacterium iners</name>
    <dbReference type="NCBI Taxonomy" id="418707"/>
    <lineage>
        <taxon>Bacteria</taxon>
        <taxon>Pseudomonadati</taxon>
        <taxon>Pseudomonadota</taxon>
        <taxon>Alphaproteobacteria</taxon>
        <taxon>Hyphomicrobiales</taxon>
        <taxon>Methylobacteriaceae</taxon>
        <taxon>Methylobacterium</taxon>
    </lineage>
</organism>
<dbReference type="InterPro" id="IPR002043">
    <property type="entry name" value="UDG_fam1"/>
</dbReference>
<evidence type="ECO:0000313" key="13">
    <source>
        <dbReference type="EMBL" id="GJD93896.1"/>
    </source>
</evidence>
<dbReference type="InterPro" id="IPR036895">
    <property type="entry name" value="Uracil-DNA_glycosylase-like_sf"/>
</dbReference>
<evidence type="ECO:0000256" key="9">
    <source>
        <dbReference type="HAMAP-Rule" id="MF_00148"/>
    </source>
</evidence>
<dbReference type="HAMAP" id="MF_00148">
    <property type="entry name" value="UDG"/>
    <property type="match status" value="1"/>
</dbReference>
<comment type="caution">
    <text evidence="13">The sequence shown here is derived from an EMBL/GenBank/DDBJ whole genome shotgun (WGS) entry which is preliminary data.</text>
</comment>
<dbReference type="CDD" id="cd10027">
    <property type="entry name" value="UDG-F1-like"/>
    <property type="match status" value="1"/>
</dbReference>
<comment type="subcellular location">
    <subcellularLocation>
        <location evidence="9">Cytoplasm</location>
    </subcellularLocation>
</comment>
<evidence type="ECO:0000313" key="14">
    <source>
        <dbReference type="Proteomes" id="UP001055125"/>
    </source>
</evidence>
<evidence type="ECO:0000256" key="3">
    <source>
        <dbReference type="ARBA" id="ARBA00008184"/>
    </source>
</evidence>
<protein>
    <recommendedName>
        <fullName evidence="5 9">Uracil-DNA glycosylase</fullName>
        <shortName evidence="9">UDG</shortName>
        <ecNumber evidence="4 9">3.2.2.27</ecNumber>
    </recommendedName>
</protein>
<evidence type="ECO:0000256" key="6">
    <source>
        <dbReference type="ARBA" id="ARBA00022763"/>
    </source>
</evidence>
<evidence type="ECO:0000256" key="10">
    <source>
        <dbReference type="PROSITE-ProRule" id="PRU10072"/>
    </source>
</evidence>
<dbReference type="RefSeq" id="WP_238243085.1">
    <property type="nucleotide sequence ID" value="NZ_BPQP01000016.1"/>
</dbReference>
<evidence type="ECO:0000256" key="5">
    <source>
        <dbReference type="ARBA" id="ARBA00018429"/>
    </source>
</evidence>
<keyword evidence="8 9" id="KW-0234">DNA repair</keyword>
<dbReference type="EC" id="3.2.2.27" evidence="4 9"/>
<name>A0ABQ4RSY5_9HYPH</name>